<accession>F8MMJ8</accession>
<dbReference type="RefSeq" id="XP_009850954.1">
    <property type="nucleotide sequence ID" value="XM_009852652.1"/>
</dbReference>
<evidence type="ECO:0000313" key="2">
    <source>
        <dbReference type="Proteomes" id="UP000008065"/>
    </source>
</evidence>
<dbReference type="Proteomes" id="UP000008065">
    <property type="component" value="Unassembled WGS sequence"/>
</dbReference>
<dbReference type="AlphaFoldDB" id="F8MMJ8"/>
<dbReference type="GeneID" id="20821687"/>
<gene>
    <name evidence="1" type="ORF">NEUTE1DRAFT_100759</name>
</gene>
<sequence length="95" mass="10704">MAEVGVDQEVRNMARSAERVEMIVGNFIVSPKTYRSIIICAEEGTAGTCTLVDCPERDDVEVWFPIKFCRYLLFSRRSSIVFVPSQLKAPLMSQA</sequence>
<proteinExistence type="predicted"/>
<keyword evidence="2" id="KW-1185">Reference proteome</keyword>
<dbReference type="KEGG" id="nte:NEUTE1DRAFT100759"/>
<dbReference type="EMBL" id="GL891304">
    <property type="protein sequence ID" value="EGO57872.1"/>
    <property type="molecule type" value="Genomic_DNA"/>
</dbReference>
<name>F8MMJ8_NEUT8</name>
<evidence type="ECO:0000313" key="1">
    <source>
        <dbReference type="EMBL" id="EGO57872.1"/>
    </source>
</evidence>
<dbReference type="HOGENOM" id="CLU_174200_0_0_1"/>
<reference evidence="2" key="1">
    <citation type="journal article" date="2011" name="Genetics">
        <title>Massive changes in genome architecture accompany the transition to self-fertility in the filamentous fungus Neurospora tetrasperma.</title>
        <authorList>
            <person name="Ellison C.E."/>
            <person name="Stajich J.E."/>
            <person name="Jacobson D.J."/>
            <person name="Natvig D.O."/>
            <person name="Lapidus A."/>
            <person name="Foster B."/>
            <person name="Aerts A."/>
            <person name="Riley R."/>
            <person name="Lindquist E.A."/>
            <person name="Grigoriev I.V."/>
            <person name="Taylor J.W."/>
        </authorList>
    </citation>
    <scope>NUCLEOTIDE SEQUENCE [LARGE SCALE GENOMIC DNA]</scope>
    <source>
        <strain evidence="2">FGSC 2508 / P0657</strain>
    </source>
</reference>
<dbReference type="VEuPathDB" id="FungiDB:NEUTE1DRAFT_100759"/>
<protein>
    <submittedName>
        <fullName evidence="1">Uncharacterized protein</fullName>
    </submittedName>
</protein>
<organism evidence="1 2">
    <name type="scientific">Neurospora tetrasperma (strain FGSC 2508 / ATCC MYA-4615 / P0657)</name>
    <dbReference type="NCBI Taxonomy" id="510951"/>
    <lineage>
        <taxon>Eukaryota</taxon>
        <taxon>Fungi</taxon>
        <taxon>Dikarya</taxon>
        <taxon>Ascomycota</taxon>
        <taxon>Pezizomycotina</taxon>
        <taxon>Sordariomycetes</taxon>
        <taxon>Sordariomycetidae</taxon>
        <taxon>Sordariales</taxon>
        <taxon>Sordariaceae</taxon>
        <taxon>Neurospora</taxon>
    </lineage>
</organism>